<evidence type="ECO:0000313" key="10">
    <source>
        <dbReference type="Proteomes" id="UP000198226"/>
    </source>
</evidence>
<dbReference type="InterPro" id="IPR009000">
    <property type="entry name" value="Transl_B-barrel_sf"/>
</dbReference>
<dbReference type="GO" id="GO:0003746">
    <property type="term" value="F:translation elongation factor activity"/>
    <property type="evidence" value="ECO:0007669"/>
    <property type="project" value="UniProtKB-KW"/>
</dbReference>
<dbReference type="Gene3D" id="1.10.10.10">
    <property type="entry name" value="Winged helix-like DNA-binding domain superfamily/Winged helix DNA-binding domain"/>
    <property type="match status" value="1"/>
</dbReference>
<dbReference type="InterPro" id="IPR050055">
    <property type="entry name" value="EF-Tu_GTPase"/>
</dbReference>
<keyword evidence="9" id="KW-0251">Elongation factor</keyword>
<name>A0A109IH70_9ACTN</name>
<keyword evidence="4" id="KW-0648">Protein biosynthesis</keyword>
<dbReference type="Pfam" id="PF00009">
    <property type="entry name" value="GTP_EFTU"/>
    <property type="match status" value="1"/>
</dbReference>
<dbReference type="Pfam" id="PF25461">
    <property type="entry name" value="Beta-barrel_SelB"/>
    <property type="match status" value="1"/>
</dbReference>
<dbReference type="InterPro" id="IPR057335">
    <property type="entry name" value="Beta-barrel_SelB"/>
</dbReference>
<keyword evidence="5" id="KW-0547">Nucleotide-binding</keyword>
<evidence type="ECO:0000256" key="6">
    <source>
        <dbReference type="ARBA" id="ARBA00025526"/>
    </source>
</evidence>
<dbReference type="Proteomes" id="UP000198226">
    <property type="component" value="Chromosome I"/>
</dbReference>
<dbReference type="SUPFAM" id="SSF52540">
    <property type="entry name" value="P-loop containing nucleoside triphosphate hydrolases"/>
    <property type="match status" value="1"/>
</dbReference>
<dbReference type="PROSITE" id="PS51722">
    <property type="entry name" value="G_TR_2"/>
    <property type="match status" value="1"/>
</dbReference>
<accession>A0A109IH70</accession>
<dbReference type="GO" id="GO:0003723">
    <property type="term" value="F:RNA binding"/>
    <property type="evidence" value="ECO:0007669"/>
    <property type="project" value="InterPro"/>
</dbReference>
<evidence type="ECO:0000313" key="9">
    <source>
        <dbReference type="EMBL" id="SCG40661.1"/>
    </source>
</evidence>
<dbReference type="Gene3D" id="3.40.50.300">
    <property type="entry name" value="P-loop containing nucleotide triphosphate hydrolases"/>
    <property type="match status" value="1"/>
</dbReference>
<comment type="subcellular location">
    <subcellularLocation>
        <location evidence="1">Cytoplasm</location>
    </subcellularLocation>
</comment>
<dbReference type="InterPro" id="IPR015191">
    <property type="entry name" value="SelB_WHD4"/>
</dbReference>
<dbReference type="NCBIfam" id="TIGR00475">
    <property type="entry name" value="selB"/>
    <property type="match status" value="1"/>
</dbReference>
<evidence type="ECO:0000256" key="4">
    <source>
        <dbReference type="ARBA" id="ARBA00022917"/>
    </source>
</evidence>
<dbReference type="EMBL" id="LT607752">
    <property type="protein sequence ID" value="SCG40661.1"/>
    <property type="molecule type" value="Genomic_DNA"/>
</dbReference>
<dbReference type="PANTHER" id="PTHR43721">
    <property type="entry name" value="ELONGATION FACTOR TU-RELATED"/>
    <property type="match status" value="1"/>
</dbReference>
<evidence type="ECO:0000256" key="7">
    <source>
        <dbReference type="ARBA" id="ARBA00031615"/>
    </source>
</evidence>
<dbReference type="GO" id="GO:0001514">
    <property type="term" value="P:selenocysteine incorporation"/>
    <property type="evidence" value="ECO:0007669"/>
    <property type="project" value="InterPro"/>
</dbReference>
<evidence type="ECO:0000256" key="2">
    <source>
        <dbReference type="ARBA" id="ARBA00015953"/>
    </source>
</evidence>
<dbReference type="InterPro" id="IPR004161">
    <property type="entry name" value="EFTu-like_2"/>
</dbReference>
<keyword evidence="3" id="KW-0963">Cytoplasm</keyword>
<evidence type="ECO:0000256" key="3">
    <source>
        <dbReference type="ARBA" id="ARBA00022490"/>
    </source>
</evidence>
<dbReference type="GO" id="GO:0003924">
    <property type="term" value="F:GTPase activity"/>
    <property type="evidence" value="ECO:0007669"/>
    <property type="project" value="InterPro"/>
</dbReference>
<dbReference type="InterPro" id="IPR004535">
    <property type="entry name" value="Transl_elong_SelB"/>
</dbReference>
<comment type="function">
    <text evidence="6">Translation factor necessary for the incorporation of selenocysteine into proteins. It probably replaces EF-Tu for the insertion of selenocysteine directed by the UGA codon. SelB binds GTP and GDP.</text>
</comment>
<dbReference type="InterPro" id="IPR027417">
    <property type="entry name" value="P-loop_NTPase"/>
</dbReference>
<evidence type="ECO:0000259" key="8">
    <source>
        <dbReference type="PROSITE" id="PS51722"/>
    </source>
</evidence>
<dbReference type="CDD" id="cd04171">
    <property type="entry name" value="SelB"/>
    <property type="match status" value="1"/>
</dbReference>
<dbReference type="RefSeq" id="WP_067313119.1">
    <property type="nucleotide sequence ID" value="NZ_LRMV01000148.1"/>
</dbReference>
<organism evidence="9 10">
    <name type="scientific">Micromonospora rifamycinica</name>
    <dbReference type="NCBI Taxonomy" id="291594"/>
    <lineage>
        <taxon>Bacteria</taxon>
        <taxon>Bacillati</taxon>
        <taxon>Actinomycetota</taxon>
        <taxon>Actinomycetes</taxon>
        <taxon>Micromonosporales</taxon>
        <taxon>Micromonosporaceae</taxon>
        <taxon>Micromonospora</taxon>
    </lineage>
</organism>
<reference evidence="10" key="1">
    <citation type="submission" date="2016-06" db="EMBL/GenBank/DDBJ databases">
        <authorList>
            <person name="Varghese N."/>
            <person name="Submissions Spin"/>
        </authorList>
    </citation>
    <scope>NUCLEOTIDE SEQUENCE [LARGE SCALE GENOMIC DNA]</scope>
    <source>
        <strain evidence="10">DSM 44983</strain>
    </source>
</reference>
<dbReference type="AlphaFoldDB" id="A0A109IH70"/>
<evidence type="ECO:0000256" key="5">
    <source>
        <dbReference type="ARBA" id="ARBA00023134"/>
    </source>
</evidence>
<dbReference type="GO" id="GO:0005525">
    <property type="term" value="F:GTP binding"/>
    <property type="evidence" value="ECO:0007669"/>
    <property type="project" value="UniProtKB-KW"/>
</dbReference>
<dbReference type="OrthoDB" id="9803139at2"/>
<dbReference type="InterPro" id="IPR036388">
    <property type="entry name" value="WH-like_DNA-bd_sf"/>
</dbReference>
<evidence type="ECO:0000256" key="1">
    <source>
        <dbReference type="ARBA" id="ARBA00004496"/>
    </source>
</evidence>
<protein>
    <recommendedName>
        <fullName evidence="2">Selenocysteine-specific elongation factor</fullName>
    </recommendedName>
    <alternativeName>
        <fullName evidence="7">SelB translation factor</fullName>
    </alternativeName>
</protein>
<dbReference type="SUPFAM" id="SSF46785">
    <property type="entry name" value="Winged helix' DNA-binding domain"/>
    <property type="match status" value="1"/>
</dbReference>
<dbReference type="Pfam" id="PF09107">
    <property type="entry name" value="WHD_3rd_SelB"/>
    <property type="match status" value="1"/>
</dbReference>
<keyword evidence="10" id="KW-1185">Reference proteome</keyword>
<keyword evidence="5" id="KW-0342">GTP-binding</keyword>
<dbReference type="SUPFAM" id="SSF50447">
    <property type="entry name" value="Translation proteins"/>
    <property type="match status" value="1"/>
</dbReference>
<dbReference type="Pfam" id="PF03144">
    <property type="entry name" value="GTP_EFTU_D2"/>
    <property type="match status" value="1"/>
</dbReference>
<dbReference type="GO" id="GO:0005829">
    <property type="term" value="C:cytosol"/>
    <property type="evidence" value="ECO:0007669"/>
    <property type="project" value="TreeGrafter"/>
</dbReference>
<dbReference type="PANTHER" id="PTHR43721:SF22">
    <property type="entry name" value="ELONGATION FACTOR TU, MITOCHONDRIAL"/>
    <property type="match status" value="1"/>
</dbReference>
<proteinExistence type="predicted"/>
<dbReference type="InterPro" id="IPR000795">
    <property type="entry name" value="T_Tr_GTP-bd_dom"/>
</dbReference>
<dbReference type="Gene3D" id="2.40.30.10">
    <property type="entry name" value="Translation factors"/>
    <property type="match status" value="1"/>
</dbReference>
<feature type="domain" description="Tr-type G" evidence="8">
    <location>
        <begin position="1"/>
        <end position="167"/>
    </location>
</feature>
<dbReference type="InterPro" id="IPR036390">
    <property type="entry name" value="WH_DNA-bd_sf"/>
</dbReference>
<gene>
    <name evidence="9" type="ORF">GA0070623_0696</name>
</gene>
<sequence length="585" mass="61584">MHVVATAGHVDHGKSTLVRALTGMEPDRWAEERRRGMTIDLGFAWTTLPTGCTIAFVDVPGHERFVPNMLAGVGPVPAVLVVVAADEGWMPQSAEHLAALHALGVSHGLLVVTRADLADPGPATAQARAHLAATSLGTVESVAVSAVTGVGLPELRAALGRLVGRLPAPQVDQPVRLWIDRAFTIRGSGTVVTGTLGGGRLRVGDELALATTGEPVRVRGLHRLGAAEQQVTAVARVAVNLRGVPRDRLGRGDALLTPDAFGRTDLLDVRLAGDPAAELPATLTLHVGSAAVPARVRPLGGDTLRLRLARPLPLLVGDRALLRDPGRHHVCGGVTVLDVAPPPLARRGAAAARAAVLTGLHGRPDLAGELRRRRLVRAGELTRMGVTGDVAPVVGDWLADPGHWRQLGVRLVEEVTAWAGAHPLEPGAPVEALRRRLGLPDRALVEALVRPPLTLRAGRIGVGDLGLPEPVARAVDRVRREYAAHPFRAPEADRLTALGLGPREVGAAVRAGALLRLAENVVLLPDAADEAVRVLARLPQPFTLSAARQALDTTRRVAVPLLELLDRRGVTRRLPDDAREVVGSG</sequence>